<dbReference type="EMBL" id="DQHO01000002">
    <property type="protein sequence ID" value="HCS93093.1"/>
    <property type="molecule type" value="Genomic_DNA"/>
</dbReference>
<dbReference type="STRING" id="1121105.GCA_000421665_01645"/>
<gene>
    <name evidence="1" type="ORF">DIW15_00080</name>
</gene>
<reference evidence="1 2" key="1">
    <citation type="journal article" date="2018" name="Nat. Biotechnol.">
        <title>A standardized bacterial taxonomy based on genome phylogeny substantially revises the tree of life.</title>
        <authorList>
            <person name="Parks D.H."/>
            <person name="Chuvochina M."/>
            <person name="Waite D.W."/>
            <person name="Rinke C."/>
            <person name="Skarshewski A."/>
            <person name="Chaumeil P.A."/>
            <person name="Hugenholtz P."/>
        </authorList>
    </citation>
    <scope>NUCLEOTIDE SEQUENCE [LARGE SCALE GENOMIC DNA]</scope>
    <source>
        <strain evidence="1">UBA11306</strain>
    </source>
</reference>
<dbReference type="Pfam" id="PF08002">
    <property type="entry name" value="DUF1697"/>
    <property type="match status" value="1"/>
</dbReference>
<dbReference type="PANTHER" id="PTHR36439">
    <property type="entry name" value="BLL4334 PROTEIN"/>
    <property type="match status" value="1"/>
</dbReference>
<dbReference type="SUPFAM" id="SSF160379">
    <property type="entry name" value="SP0830-like"/>
    <property type="match status" value="1"/>
</dbReference>
<evidence type="ECO:0000313" key="2">
    <source>
        <dbReference type="Proteomes" id="UP000262195"/>
    </source>
</evidence>
<dbReference type="InterPro" id="IPR012545">
    <property type="entry name" value="DUF1697"/>
</dbReference>
<dbReference type="Gene3D" id="3.30.70.1280">
    <property type="entry name" value="SP0830-like domains"/>
    <property type="match status" value="1"/>
</dbReference>
<dbReference type="Proteomes" id="UP000262195">
    <property type="component" value="Unassembled WGS sequence"/>
</dbReference>
<proteinExistence type="predicted"/>
<dbReference type="Gene3D" id="3.30.70.1260">
    <property type="entry name" value="bacterial protein sp0830 like"/>
    <property type="match status" value="1"/>
</dbReference>
<accession>A0A3D4S2P0</accession>
<protein>
    <submittedName>
        <fullName evidence="1">DUF1697 domain-containing protein</fullName>
    </submittedName>
</protein>
<dbReference type="PIRSF" id="PIRSF008502">
    <property type="entry name" value="UCP008502"/>
    <property type="match status" value="1"/>
</dbReference>
<organism evidence="1 2">
    <name type="scientific">Bavariicoccus seileri</name>
    <dbReference type="NCBI Taxonomy" id="549685"/>
    <lineage>
        <taxon>Bacteria</taxon>
        <taxon>Bacillati</taxon>
        <taxon>Bacillota</taxon>
        <taxon>Bacilli</taxon>
        <taxon>Lactobacillales</taxon>
        <taxon>Enterococcaceae</taxon>
        <taxon>Bavariicoccus</taxon>
    </lineage>
</organism>
<comment type="caution">
    <text evidence="1">The sequence shown here is derived from an EMBL/GenBank/DDBJ whole genome shotgun (WGS) entry which is preliminary data.</text>
</comment>
<name>A0A3D4S2P0_9ENTE</name>
<dbReference type="PANTHER" id="PTHR36439:SF1">
    <property type="entry name" value="DUF1697 DOMAIN-CONTAINING PROTEIN"/>
    <property type="match status" value="1"/>
</dbReference>
<dbReference type="AlphaFoldDB" id="A0A3D4S2P0"/>
<sequence>MELYVVYLRGINVGGKNKIRMADLRDALTAAGFLKVSTYIQSGNIVLSSTLPMEEIGPTIEALLQQMFELDSDMVRVLVLDAITYQAILEERPEGFGEIVSDMDFRYDVLFPLNVSTEDVMTELLVREGVDKVWKGRHVIYFRRPGPNHPDYTKSALSRLIKKPIYQSITIRNFRTTLKVYSLLQSLK</sequence>
<evidence type="ECO:0000313" key="1">
    <source>
        <dbReference type="EMBL" id="HCS93093.1"/>
    </source>
</evidence>